<proteinExistence type="inferred from homology"/>
<dbReference type="InterPro" id="IPR036962">
    <property type="entry name" value="Glyco_hydro_3_N_sf"/>
</dbReference>
<dbReference type="PROSITE" id="PS00775">
    <property type="entry name" value="GLYCOSYL_HYDROL_F3"/>
    <property type="match status" value="1"/>
</dbReference>
<dbReference type="EMBL" id="CP063989">
    <property type="protein sequence ID" value="QPL05161.1"/>
    <property type="molecule type" value="Genomic_DNA"/>
</dbReference>
<dbReference type="InterPro" id="IPR017853">
    <property type="entry name" value="GH"/>
</dbReference>
<evidence type="ECO:0000256" key="5">
    <source>
        <dbReference type="SAM" id="SignalP"/>
    </source>
</evidence>
<feature type="signal peptide" evidence="5">
    <location>
        <begin position="1"/>
        <end position="26"/>
    </location>
</feature>
<evidence type="ECO:0000313" key="8">
    <source>
        <dbReference type="Proteomes" id="UP000594637"/>
    </source>
</evidence>
<keyword evidence="3" id="KW-0326">Glycosidase</keyword>
<dbReference type="Proteomes" id="UP000594637">
    <property type="component" value="Chromosome"/>
</dbReference>
<dbReference type="AlphaFoldDB" id="A0A7T0LJY9"/>
<keyword evidence="5" id="KW-0732">Signal</keyword>
<feature type="chain" id="PRO_5038515061" evidence="5">
    <location>
        <begin position="27"/>
        <end position="413"/>
    </location>
</feature>
<dbReference type="InterPro" id="IPR019800">
    <property type="entry name" value="Glyco_hydro_3_AS"/>
</dbReference>
<accession>A0A7T0LJY9</accession>
<feature type="region of interest" description="Disordered" evidence="4">
    <location>
        <begin position="29"/>
        <end position="79"/>
    </location>
</feature>
<dbReference type="SUPFAM" id="SSF51445">
    <property type="entry name" value="(Trans)glycosidases"/>
    <property type="match status" value="1"/>
</dbReference>
<dbReference type="PROSITE" id="PS51318">
    <property type="entry name" value="TAT"/>
    <property type="match status" value="1"/>
</dbReference>
<organism evidence="7 8">
    <name type="scientific">Actinomyces respiraculi</name>
    <dbReference type="NCBI Taxonomy" id="2744574"/>
    <lineage>
        <taxon>Bacteria</taxon>
        <taxon>Bacillati</taxon>
        <taxon>Actinomycetota</taxon>
        <taxon>Actinomycetes</taxon>
        <taxon>Actinomycetales</taxon>
        <taxon>Actinomycetaceae</taxon>
        <taxon>Actinomyces</taxon>
    </lineage>
</organism>
<dbReference type="GO" id="GO:0005975">
    <property type="term" value="P:carbohydrate metabolic process"/>
    <property type="evidence" value="ECO:0007669"/>
    <property type="project" value="InterPro"/>
</dbReference>
<keyword evidence="2 7" id="KW-0378">Hydrolase</keyword>
<gene>
    <name evidence="7" type="ORF">ID810_10605</name>
</gene>
<evidence type="ECO:0000256" key="3">
    <source>
        <dbReference type="ARBA" id="ARBA00023295"/>
    </source>
</evidence>
<dbReference type="Gene3D" id="3.20.20.300">
    <property type="entry name" value="Glycoside hydrolase, family 3, N-terminal domain"/>
    <property type="match status" value="1"/>
</dbReference>
<dbReference type="InterPro" id="IPR001764">
    <property type="entry name" value="Glyco_hydro_3_N"/>
</dbReference>
<evidence type="ECO:0000313" key="7">
    <source>
        <dbReference type="EMBL" id="QPL05161.1"/>
    </source>
</evidence>
<evidence type="ECO:0000256" key="2">
    <source>
        <dbReference type="ARBA" id="ARBA00022801"/>
    </source>
</evidence>
<keyword evidence="8" id="KW-1185">Reference proteome</keyword>
<feature type="compositionally biased region" description="Low complexity" evidence="4">
    <location>
        <begin position="45"/>
        <end position="69"/>
    </location>
</feature>
<dbReference type="GO" id="GO:0009254">
    <property type="term" value="P:peptidoglycan turnover"/>
    <property type="evidence" value="ECO:0007669"/>
    <property type="project" value="TreeGrafter"/>
</dbReference>
<dbReference type="InterPro" id="IPR006311">
    <property type="entry name" value="TAT_signal"/>
</dbReference>
<sequence length="413" mass="41250">MTQRPLPRRTVLAGTLTGTLAVGALAACATTPSGPEAGSAAQSMPASSPRSTAPSSRQPTPSATSSPEPTTSPPASPIEGWSLEELVGQLLIVGVPAAVASPEHAEIVAQVHAGGVFLHGRSTEGTQATRAVVASYTDLAHRAGLLVATDQEGGAVQVLSGPGLSTIPAAEDQALLDPEVLTAHAAGWGTELAAAGVTMNLAPCADLVDTLAPSDNAPIGAWGRQYGTDTATATAGALAFNEGMRSAGVEPVVKHFPGLGRVTENTDIAAGVVDSTTVRDGDPAVGVFAAAVRAGARAVMLSSATYLLIDAGAPACFSPVVVTDMLRGDLGFTGVVMTDDVSAAAQVQDWSPGERAVLAVRAGVDMVLASANARAALEMAQALVAEARADADVAARVEQAALRVLALKGVPGA</sequence>
<dbReference type="KEGG" id="arep:ID810_10605"/>
<dbReference type="PROSITE" id="PS51257">
    <property type="entry name" value="PROKAR_LIPOPROTEIN"/>
    <property type="match status" value="1"/>
</dbReference>
<name>A0A7T0LJY9_9ACTO</name>
<reference evidence="7 8" key="1">
    <citation type="submission" date="2020-11" db="EMBL/GenBank/DDBJ databases">
        <title>Actinomyces sp. ZJ750.</title>
        <authorList>
            <person name="Zhou J."/>
        </authorList>
    </citation>
    <scope>NUCLEOTIDE SEQUENCE [LARGE SCALE GENOMIC DNA]</scope>
    <source>
        <strain evidence="7 8">ZJ750</strain>
    </source>
</reference>
<evidence type="ECO:0000256" key="4">
    <source>
        <dbReference type="SAM" id="MobiDB-lite"/>
    </source>
</evidence>
<evidence type="ECO:0000256" key="1">
    <source>
        <dbReference type="ARBA" id="ARBA00005336"/>
    </source>
</evidence>
<dbReference type="PANTHER" id="PTHR30480">
    <property type="entry name" value="BETA-HEXOSAMINIDASE-RELATED"/>
    <property type="match status" value="1"/>
</dbReference>
<dbReference type="PANTHER" id="PTHR30480:SF16">
    <property type="entry name" value="GLYCOSIDE HYDROLASE FAMILY 3 DOMAIN PROTEIN"/>
    <property type="match status" value="1"/>
</dbReference>
<dbReference type="InterPro" id="IPR050226">
    <property type="entry name" value="NagZ_Beta-hexosaminidase"/>
</dbReference>
<protein>
    <submittedName>
        <fullName evidence="7">Glycoside hydrolase family 3 protein</fullName>
    </submittedName>
</protein>
<feature type="domain" description="Glycoside hydrolase family 3 N-terminal" evidence="6">
    <location>
        <begin position="83"/>
        <end position="406"/>
    </location>
</feature>
<dbReference type="GO" id="GO:0004553">
    <property type="term" value="F:hydrolase activity, hydrolyzing O-glycosyl compounds"/>
    <property type="evidence" value="ECO:0007669"/>
    <property type="project" value="InterPro"/>
</dbReference>
<dbReference type="RefSeq" id="WP_166857367.1">
    <property type="nucleotide sequence ID" value="NZ_CP063989.1"/>
</dbReference>
<dbReference type="Pfam" id="PF00933">
    <property type="entry name" value="Glyco_hydro_3"/>
    <property type="match status" value="1"/>
</dbReference>
<evidence type="ECO:0000259" key="6">
    <source>
        <dbReference type="Pfam" id="PF00933"/>
    </source>
</evidence>
<comment type="similarity">
    <text evidence="1">Belongs to the glycosyl hydrolase 3 family.</text>
</comment>